<feature type="region of interest" description="Disordered" evidence="15">
    <location>
        <begin position="1"/>
        <end position="39"/>
    </location>
</feature>
<evidence type="ECO:0000256" key="9">
    <source>
        <dbReference type="ARBA" id="ARBA00023098"/>
    </source>
</evidence>
<comment type="pathway">
    <text evidence="13 14">Phospholipid metabolism; phosphatidylcholine biosynthesis.</text>
</comment>
<reference evidence="18" key="1">
    <citation type="journal article" date="2014" name="Proc. Natl. Acad. Sci. U.S.A.">
        <title>Extensive sampling of basidiomycete genomes demonstrates inadequacy of the white-rot/brown-rot paradigm for wood decay fungi.</title>
        <authorList>
            <person name="Riley R."/>
            <person name="Salamov A.A."/>
            <person name="Brown D.W."/>
            <person name="Nagy L.G."/>
            <person name="Floudas D."/>
            <person name="Held B.W."/>
            <person name="Levasseur A."/>
            <person name="Lombard V."/>
            <person name="Morin E."/>
            <person name="Otillar R."/>
            <person name="Lindquist E.A."/>
            <person name="Sun H."/>
            <person name="LaButti K.M."/>
            <person name="Schmutz J."/>
            <person name="Jabbour D."/>
            <person name="Luo H."/>
            <person name="Baker S.E."/>
            <person name="Pisabarro A.G."/>
            <person name="Walton J.D."/>
            <person name="Blanchette R.A."/>
            <person name="Henrissat B."/>
            <person name="Martin F."/>
            <person name="Cullen D."/>
            <person name="Hibbett D.S."/>
            <person name="Grigoriev I.V."/>
        </authorList>
    </citation>
    <scope>NUCLEOTIDE SEQUENCE [LARGE SCALE GENOMIC DNA]</scope>
    <source>
        <strain evidence="18">MUCL 33604</strain>
    </source>
</reference>
<organism evidence="17 18">
    <name type="scientific">Jaapia argillacea MUCL 33604</name>
    <dbReference type="NCBI Taxonomy" id="933084"/>
    <lineage>
        <taxon>Eukaryota</taxon>
        <taxon>Fungi</taxon>
        <taxon>Dikarya</taxon>
        <taxon>Basidiomycota</taxon>
        <taxon>Agaricomycotina</taxon>
        <taxon>Agaricomycetes</taxon>
        <taxon>Agaricomycetidae</taxon>
        <taxon>Jaapiales</taxon>
        <taxon>Jaapiaceae</taxon>
        <taxon>Jaapia</taxon>
    </lineage>
</organism>
<keyword evidence="9 13" id="KW-0443">Lipid metabolism</keyword>
<evidence type="ECO:0000256" key="15">
    <source>
        <dbReference type="SAM" id="MobiDB-lite"/>
    </source>
</evidence>
<keyword evidence="5 13" id="KW-0949">S-adenosyl-L-methionine</keyword>
<keyword evidence="7 13" id="KW-0256">Endoplasmic reticulum</keyword>
<feature type="compositionally biased region" description="Low complexity" evidence="15">
    <location>
        <begin position="344"/>
        <end position="360"/>
    </location>
</feature>
<keyword evidence="2 13" id="KW-0444">Lipid biosynthesis</keyword>
<evidence type="ECO:0000256" key="11">
    <source>
        <dbReference type="ARBA" id="ARBA00023209"/>
    </source>
</evidence>
<dbReference type="GO" id="GO:0005789">
    <property type="term" value="C:endoplasmic reticulum membrane"/>
    <property type="evidence" value="ECO:0007669"/>
    <property type="project" value="UniProtKB-SubCell"/>
</dbReference>
<dbReference type="GO" id="GO:0004608">
    <property type="term" value="F:phosphatidylethanolamine N-methyltransferase activity"/>
    <property type="evidence" value="ECO:0007669"/>
    <property type="project" value="UniProtKB-UniRule"/>
</dbReference>
<feature type="transmembrane region" description="Helical" evidence="13 14">
    <location>
        <begin position="221"/>
        <end position="237"/>
    </location>
</feature>
<evidence type="ECO:0000256" key="2">
    <source>
        <dbReference type="ARBA" id="ARBA00022516"/>
    </source>
</evidence>
<evidence type="ECO:0000256" key="14">
    <source>
        <dbReference type="RuleBase" id="RU361122"/>
    </source>
</evidence>
<feature type="transmembrane region" description="Helical" evidence="13 14">
    <location>
        <begin position="492"/>
        <end position="510"/>
    </location>
</feature>
<dbReference type="FunCoup" id="A0A067Q054">
    <property type="interactions" value="60"/>
</dbReference>
<keyword evidence="6 13" id="KW-0812">Transmembrane</keyword>
<keyword evidence="11 13" id="KW-0594">Phospholipid biosynthesis</keyword>
<dbReference type="GO" id="GO:0006656">
    <property type="term" value="P:phosphatidylcholine biosynthetic process"/>
    <property type="evidence" value="ECO:0007669"/>
    <property type="project" value="UniProtKB-UniRule"/>
</dbReference>
<feature type="compositionally biased region" description="Basic and acidic residues" evidence="15">
    <location>
        <begin position="30"/>
        <end position="39"/>
    </location>
</feature>
<protein>
    <recommendedName>
        <fullName evidence="13 14">Phosphatidylethanolamine N-methyltransferase</fullName>
        <shortName evidence="13">PE methyltransferase</shortName>
        <shortName evidence="13 14">PEAMT</shortName>
        <shortName evidence="13">PEMT</shortName>
        <ecNumber evidence="13 14">2.1.1.17</ecNumber>
    </recommendedName>
</protein>
<evidence type="ECO:0000256" key="5">
    <source>
        <dbReference type="ARBA" id="ARBA00022691"/>
    </source>
</evidence>
<dbReference type="STRING" id="933084.A0A067Q054"/>
<gene>
    <name evidence="17" type="ORF">JAAARDRAFT_36757</name>
</gene>
<dbReference type="UniPathway" id="UPA00753"/>
<name>A0A067Q054_9AGAM</name>
<keyword evidence="8 13" id="KW-1133">Transmembrane helix</keyword>
<dbReference type="OrthoDB" id="4583at2759"/>
<evidence type="ECO:0000313" key="17">
    <source>
        <dbReference type="EMBL" id="KDQ55966.1"/>
    </source>
</evidence>
<dbReference type="GO" id="GO:0032259">
    <property type="term" value="P:methylation"/>
    <property type="evidence" value="ECO:0007669"/>
    <property type="project" value="UniProtKB-KW"/>
</dbReference>
<dbReference type="InterPro" id="IPR007318">
    <property type="entry name" value="Phopholipid_MeTrfase"/>
</dbReference>
<dbReference type="HAMAP" id="MF_03217">
    <property type="entry name" value="PEMT"/>
    <property type="match status" value="1"/>
</dbReference>
<feature type="compositionally biased region" description="Acidic residues" evidence="15">
    <location>
        <begin position="401"/>
        <end position="413"/>
    </location>
</feature>
<evidence type="ECO:0000256" key="13">
    <source>
        <dbReference type="HAMAP-Rule" id="MF_03217"/>
    </source>
</evidence>
<dbReference type="PROSITE" id="PS51598">
    <property type="entry name" value="SAM_CHO2"/>
    <property type="match status" value="1"/>
</dbReference>
<feature type="region of interest" description="Disordered" evidence="15">
    <location>
        <begin position="333"/>
        <end position="360"/>
    </location>
</feature>
<evidence type="ECO:0000256" key="8">
    <source>
        <dbReference type="ARBA" id="ARBA00022989"/>
    </source>
</evidence>
<feature type="transmembrane region" description="Helical" evidence="13 14">
    <location>
        <begin position="280"/>
        <end position="302"/>
    </location>
</feature>
<dbReference type="EC" id="2.1.1.17" evidence="13 14"/>
<proteinExistence type="inferred from homology"/>
<dbReference type="Pfam" id="PF04191">
    <property type="entry name" value="PEMT"/>
    <property type="match status" value="2"/>
</dbReference>
<accession>A0A067Q054</accession>
<dbReference type="HOGENOM" id="CLU_005987_0_1_1"/>
<dbReference type="PANTHER" id="PTHR32138:SF0">
    <property type="entry name" value="PHOSPHATIDYLETHANOLAMINE N-METHYLTRANSFERASE"/>
    <property type="match status" value="1"/>
</dbReference>
<keyword evidence="12 13" id="KW-1208">Phospholipid metabolism</keyword>
<evidence type="ECO:0000256" key="3">
    <source>
        <dbReference type="ARBA" id="ARBA00022603"/>
    </source>
</evidence>
<evidence type="ECO:0000256" key="10">
    <source>
        <dbReference type="ARBA" id="ARBA00023136"/>
    </source>
</evidence>
<evidence type="ECO:0000256" key="4">
    <source>
        <dbReference type="ARBA" id="ARBA00022679"/>
    </source>
</evidence>
<comment type="function">
    <text evidence="13 14">Catalyzes the first step of the methylation pathway of phosphatidylcholine biosynthesis, the SAM-dependent methylation of phosphatidylethanolamine (PE) to phosphatidylmonomethylethanolamine (PMME).</text>
</comment>
<dbReference type="InterPro" id="IPR016219">
    <property type="entry name" value="Phosphatid-EA_MeTrfase_fun"/>
</dbReference>
<dbReference type="InParanoid" id="A0A067Q054"/>
<feature type="transmembrane region" description="Helical" evidence="13 14">
    <location>
        <begin position="516"/>
        <end position="538"/>
    </location>
</feature>
<dbReference type="PIRSF" id="PIRSF000383">
    <property type="entry name" value="PEAMT"/>
    <property type="match status" value="1"/>
</dbReference>
<evidence type="ECO:0000256" key="6">
    <source>
        <dbReference type="ARBA" id="ARBA00022692"/>
    </source>
</evidence>
<evidence type="ECO:0000259" key="16">
    <source>
        <dbReference type="Pfam" id="PF17751"/>
    </source>
</evidence>
<evidence type="ECO:0000256" key="7">
    <source>
        <dbReference type="ARBA" id="ARBA00022824"/>
    </source>
</evidence>
<dbReference type="InterPro" id="IPR041611">
    <property type="entry name" value="SKICH"/>
</dbReference>
<sequence length="1053" mass="118228">MSAQAPGLRQRVASANGTGNGHVKGVGKANDAHDKHDGVDDKATNIRREEVVWGKTPSGEVFRVPTTHDVLTSLFHPSHPKSHLDILSLSLLGLQIVLYFVLPVSSRSAFFLTYFAFWRLSYDLGLGWVLTKQSKRKWIVREVQRRGWFDEEKRPKVAQWVRNQVEGKCGVGCKELPVEYNAWLLFRQLVDIILLNDFLAYCMFAFSCFRVPNNLSLGVHIMRWAGGILLISFNLWVKTEAHAVVKDYGWYWGDVFFQRGALVFDGVFELAPHPMYSVGYAGYYGLSLIVGSYPVLFVSLAAHAAQFGFLVGFENPHIERTYGQRKPIAHRTPLFNHSRKVSSGDELSSSELTTTGSSGVSAPALARKLSSVVTPGVDGKVPARGRALSDVSTPAATDGDTATETDLETETETEAGTGTQSPVEGHVASIEQVLNGKPQFEVGFSEGPSSRNSLVGGKRRREIVTQHDLMNRYFRKDSIFLWNIDLMRSSDFLLTLLLFYIVTLTILPPLSPAGTISLHFAHSLAWVLFNSFGLGWVLKEQSERKWFVRHFLKHYHYPQERGAGGNDDRGKAAVQEAFGNWKNLYNLSLTMTYTSFVCLAWKTYSIPTDWTVGGELLRHTLGALLVGLHLWATKESFEVLGVFGWFFGDFFMEEFPAHLEYTGIYRYLNNPEIISGASFFGLALISGSKLVYAVAVIRHLSHWWFLRCVENPHMRKLYGDSLRKEAGFVKVIKKVAKKNARLLESRAGKHAPEIKRVAKEVKGTFDKVYGETAEVVEDFLAKSKPRISEVVQDTKVLLQQSREKLVITRVANDLSLYDCAEYGIFIVPSHHSGSLRFHLGELITVQWQAPWNHSRRDWIGIYRVGANQSNLVTKTSSLGMWVPVHDEEWDGDIPLHLNKPVSRGHRSEEGEVVFKAGALPWKTGRYEIRYHHDGKYNVMGLSEPFEVYVNKPAAMEFGSVRDCLLHIVPLCLDSDPSLIPTSAKEAEGVISHEESDGRDPDDFRFWSERQAKRISTAIKQAFDVEIAPELVVADANLSALANRILVSKEILSS</sequence>
<dbReference type="Gene3D" id="2.60.40.2840">
    <property type="match status" value="1"/>
</dbReference>
<keyword evidence="10 13" id="KW-0472">Membrane</keyword>
<keyword evidence="18" id="KW-1185">Reference proteome</keyword>
<feature type="transmembrane region" description="Helical" evidence="13 14">
    <location>
        <begin position="189"/>
        <end position="209"/>
    </location>
</feature>
<dbReference type="Proteomes" id="UP000027265">
    <property type="component" value="Unassembled WGS sequence"/>
</dbReference>
<dbReference type="PANTHER" id="PTHR32138">
    <property type="entry name" value="PHOSPHATIDYLETHANOLAMINE N-METHYLTRANSFERASE"/>
    <property type="match status" value="1"/>
</dbReference>
<feature type="domain" description="SKICH" evidence="16">
    <location>
        <begin position="849"/>
        <end position="946"/>
    </location>
</feature>
<comment type="catalytic activity">
    <reaction evidence="13 14">
        <text>a 1,2-diacyl-sn-glycero-3-phosphoethanolamine + S-adenosyl-L-methionine = a 1,2-diacyl-sn-glycero-3-phospho-N-methylethanolamine + S-adenosyl-L-homocysteine + H(+)</text>
        <dbReference type="Rhea" id="RHEA:11164"/>
        <dbReference type="ChEBI" id="CHEBI:15378"/>
        <dbReference type="ChEBI" id="CHEBI:57856"/>
        <dbReference type="ChEBI" id="CHEBI:59789"/>
        <dbReference type="ChEBI" id="CHEBI:64573"/>
        <dbReference type="ChEBI" id="CHEBI:64612"/>
        <dbReference type="EC" id="2.1.1.17"/>
    </reaction>
</comment>
<dbReference type="Pfam" id="PF17751">
    <property type="entry name" value="SKICH"/>
    <property type="match status" value="1"/>
</dbReference>
<dbReference type="EMBL" id="KL197723">
    <property type="protein sequence ID" value="KDQ55966.1"/>
    <property type="molecule type" value="Genomic_DNA"/>
</dbReference>
<dbReference type="AlphaFoldDB" id="A0A067Q054"/>
<keyword evidence="3 13" id="KW-0489">Methyltransferase</keyword>
<evidence type="ECO:0000256" key="12">
    <source>
        <dbReference type="ARBA" id="ARBA00023264"/>
    </source>
</evidence>
<feature type="transmembrane region" description="Helical" evidence="13 14">
    <location>
        <begin position="677"/>
        <end position="697"/>
    </location>
</feature>
<comment type="subcellular location">
    <subcellularLocation>
        <location evidence="1">Endomembrane system</location>
        <topology evidence="1">Multi-pass membrane protein</topology>
    </subcellularLocation>
    <subcellularLocation>
        <location evidence="13 14">Endoplasmic reticulum membrane</location>
        <topology evidence="13 14">Multi-pass membrane protein</topology>
    </subcellularLocation>
</comment>
<evidence type="ECO:0000313" key="18">
    <source>
        <dbReference type="Proteomes" id="UP000027265"/>
    </source>
</evidence>
<comment type="similarity">
    <text evidence="13 14">Belongs to the class VI-like SAM-binding methyltransferase superfamily. CHO2 family.</text>
</comment>
<feature type="region of interest" description="Disordered" evidence="15">
    <location>
        <begin position="380"/>
        <end position="424"/>
    </location>
</feature>
<evidence type="ECO:0000256" key="1">
    <source>
        <dbReference type="ARBA" id="ARBA00004127"/>
    </source>
</evidence>
<keyword evidence="4 13" id="KW-0808">Transferase</keyword>
<comment type="caution">
    <text evidence="13 14">Lacks conserved residue(s) required for the propagation of feature annotation.</text>
</comment>